<accession>J8PWS9</accession>
<feature type="compositionally biased region" description="Polar residues" evidence="1">
    <location>
        <begin position="96"/>
        <end position="108"/>
    </location>
</feature>
<evidence type="ECO:0000256" key="1">
    <source>
        <dbReference type="SAM" id="MobiDB-lite"/>
    </source>
</evidence>
<reference evidence="2 3" key="1">
    <citation type="journal article" date="2013" name="BMC Genomics">
        <title>High quality de novo sequencing and assembly of the Saccharomyces arboricolus genome.</title>
        <authorList>
            <person name="Liti G."/>
            <person name="Nguyen Ba A.N."/>
            <person name="Blythe M."/>
            <person name="Mueller C.A."/>
            <person name="Bergstroem A."/>
            <person name="Cubillos F.A."/>
            <person name="Dafhnis-Calas F."/>
            <person name="Khoshraftar S."/>
            <person name="Malla S."/>
            <person name="Mehta N."/>
            <person name="Siow C.C."/>
            <person name="Warringer J."/>
            <person name="Moses A.M."/>
            <person name="Louis E.J."/>
            <person name="Nieduszynski C.A."/>
        </authorList>
    </citation>
    <scope>NUCLEOTIDE SEQUENCE [LARGE SCALE GENOMIC DNA]</scope>
    <source>
        <strain evidence="3">H-6 / AS 2.3317 / CBS 10644</strain>
    </source>
</reference>
<feature type="region of interest" description="Disordered" evidence="1">
    <location>
        <begin position="77"/>
        <end position="108"/>
    </location>
</feature>
<organism evidence="2 3">
    <name type="scientific">Saccharomyces arboricola (strain H-6 / AS 2.3317 / CBS 10644)</name>
    <name type="common">Yeast</name>
    <dbReference type="NCBI Taxonomy" id="1160507"/>
    <lineage>
        <taxon>Eukaryota</taxon>
        <taxon>Fungi</taxon>
        <taxon>Dikarya</taxon>
        <taxon>Ascomycota</taxon>
        <taxon>Saccharomycotina</taxon>
        <taxon>Saccharomycetes</taxon>
        <taxon>Saccharomycetales</taxon>
        <taxon>Saccharomycetaceae</taxon>
        <taxon>Saccharomyces</taxon>
    </lineage>
</organism>
<comment type="caution">
    <text evidence="2">The sequence shown here is derived from an EMBL/GenBank/DDBJ whole genome shotgun (WGS) entry which is preliminary data.</text>
</comment>
<gene>
    <name evidence="2" type="ORF">SU7_3097</name>
</gene>
<dbReference type="EMBL" id="ALIE01000177">
    <property type="protein sequence ID" value="EJS41818.1"/>
    <property type="molecule type" value="Genomic_DNA"/>
</dbReference>
<proteinExistence type="predicted"/>
<dbReference type="OrthoDB" id="4051844at2759"/>
<evidence type="ECO:0000313" key="2">
    <source>
        <dbReference type="EMBL" id="EJS41818.1"/>
    </source>
</evidence>
<protein>
    <submittedName>
        <fullName evidence="2">YOL131W</fullName>
    </submittedName>
</protein>
<name>J8PWS9_SACAR</name>
<dbReference type="AlphaFoldDB" id="J8PWS9"/>
<sequence length="108" mass="12721">MNDNRRNYDGVQNKVLERAELAHSIWNLRFNLNKVSKRILTEARLFQEKEIHERLQIGQLDRKYLYRGCMEEEDMPLIQDFKRLDSPPPVPPSSSQGENNETSVGSQY</sequence>
<evidence type="ECO:0000313" key="3">
    <source>
        <dbReference type="Proteomes" id="UP000006968"/>
    </source>
</evidence>
<dbReference type="HOGENOM" id="CLU_2198487_0_0_1"/>
<dbReference type="Proteomes" id="UP000006968">
    <property type="component" value="Chromosome XV"/>
</dbReference>
<keyword evidence="3" id="KW-1185">Reference proteome</keyword>